<accession>A0ACC2VID6</accession>
<protein>
    <submittedName>
        <fullName evidence="1">Uncharacterized protein</fullName>
    </submittedName>
</protein>
<comment type="caution">
    <text evidence="1">The sequence shown here is derived from an EMBL/GenBank/DDBJ whole genome shotgun (WGS) entry which is preliminary data.</text>
</comment>
<sequence>MFEDAEFFEHRRNEDGHGHIVIDLSNLKWRSLKLVLRWLHDGNDGEIFDYQHQDTLDDFLDFVFEVLAVANLLLLGRLLLACSIVVRRHVNTMNAAALAAEASFHNAQELKSSIFRYIACNLETMMENGLLDDMDIRILNDLTGFVRNRQAEKLPLTRSGILLDMAMEKYKDWLVLQDFPELRLRIPRDIKPKSPRLTSTSVPTAFSKTKGKSKAAPSSIRASPQMTGSKMFNEELDMDDLMLPVAVPILGPMDTSLPSASSASKNFAWKSQAVEAKKVDLRSILAETKTSQPSNGKVTPARSISNATPTRQVGFSPAPSPVGSYQTKTPLDRGMTWRTTPTTTAQPTGLSGASTPTRPVSSAQATFPSLSSATTTPQTKSGIIGARPSATPPPGRSVSGQKPDGPQGSQPTRSNVFVPTRQATVASRKNSEPAWTMAAPFATPPAPVAISPINYANATISLLEIQRREQDAQFEAENQPAPMSIREIQEQERKAEEARQVEAEFERWWAEEQARLKIESNSVSGSTVSNKRTKKRNPLIHIRMGCKVQLDMCVSKTLT</sequence>
<evidence type="ECO:0000313" key="1">
    <source>
        <dbReference type="EMBL" id="KAJ9098327.1"/>
    </source>
</evidence>
<dbReference type="Proteomes" id="UP001241377">
    <property type="component" value="Unassembled WGS sequence"/>
</dbReference>
<evidence type="ECO:0000313" key="2">
    <source>
        <dbReference type="Proteomes" id="UP001241377"/>
    </source>
</evidence>
<proteinExistence type="predicted"/>
<organism evidence="1 2">
    <name type="scientific">Naganishia cerealis</name>
    <dbReference type="NCBI Taxonomy" id="610337"/>
    <lineage>
        <taxon>Eukaryota</taxon>
        <taxon>Fungi</taxon>
        <taxon>Dikarya</taxon>
        <taxon>Basidiomycota</taxon>
        <taxon>Agaricomycotina</taxon>
        <taxon>Tremellomycetes</taxon>
        <taxon>Filobasidiales</taxon>
        <taxon>Filobasidiaceae</taxon>
        <taxon>Naganishia</taxon>
    </lineage>
</organism>
<keyword evidence="2" id="KW-1185">Reference proteome</keyword>
<reference evidence="1" key="1">
    <citation type="submission" date="2023-04" db="EMBL/GenBank/DDBJ databases">
        <title>Draft Genome sequencing of Naganishia species isolated from polar environments using Oxford Nanopore Technology.</title>
        <authorList>
            <person name="Leo P."/>
            <person name="Venkateswaran K."/>
        </authorList>
    </citation>
    <scope>NUCLEOTIDE SEQUENCE</scope>
    <source>
        <strain evidence="1">MNA-CCFEE 5261</strain>
    </source>
</reference>
<gene>
    <name evidence="1" type="ORF">QFC19_006451</name>
</gene>
<feature type="non-terminal residue" evidence="1">
    <location>
        <position position="559"/>
    </location>
</feature>
<dbReference type="EMBL" id="JASBWR010000078">
    <property type="protein sequence ID" value="KAJ9098327.1"/>
    <property type="molecule type" value="Genomic_DNA"/>
</dbReference>
<name>A0ACC2VID6_9TREE</name>